<dbReference type="Proteomes" id="UP000283255">
    <property type="component" value="Unassembled WGS sequence"/>
</dbReference>
<sequence>MNNQDLKKLKTNLEGKWIDVFCDIGSEQLAKAAAGFIAGKRTQKGVYCPQHGGKSGEAFKLLKDADVTGGSVCNTCCVFPDGFATLMFANHWDFPTALNAVSQWAWDRSFTPHNATKLSQQRQQRAHQQRQADKQESQRLIEKYQRIWQQAIALTDANAQPAQRYFQKRGVGDMLASIGHCKFHPRLAYFDDEKGVSYHPAVVALITQPDDKVKNLHVTYLTSEGEKAKVSHPKKQLSAIPERNQSGGAVRLMDATHTDTLVVSEGRENGLSWIKMHGGILWECINTAMLSHFLPPPWVRKVIIAADHDFADDKGNRAGHIAAQALQEKLLEKGIEVEIAMPDREGDDWNQVLLDQASNKRDKPSGVTTKLDTPMKRKKQTASNKKPESHQVIDFFEHAAKAISLTALKMMSGR</sequence>
<feature type="region of interest" description="Disordered" evidence="1">
    <location>
        <begin position="355"/>
        <end position="389"/>
    </location>
</feature>
<reference evidence="4 5" key="2">
    <citation type="submission" date="2019-01" db="EMBL/GenBank/DDBJ databases">
        <title>Motilimonas pumilus sp. nov., isolated from the gut of sea cucumber (Apostichopus japonicus).</title>
        <authorList>
            <person name="Wang F.-Q."/>
            <person name="Ren L.-H."/>
            <person name="Lin Y.-W."/>
            <person name="Sun G.-H."/>
            <person name="Du Z.-J."/>
            <person name="Zhao J.-X."/>
            <person name="Liu X.-J."/>
            <person name="Liu L.-J."/>
        </authorList>
    </citation>
    <scope>NUCLEOTIDE SEQUENCE [LARGE SCALE GENOMIC DNA]</scope>
    <source>
        <strain evidence="4 5">PLHSC7-2</strain>
    </source>
</reference>
<dbReference type="InterPro" id="IPR006171">
    <property type="entry name" value="TOPRIM_dom"/>
</dbReference>
<evidence type="ECO:0000256" key="1">
    <source>
        <dbReference type="SAM" id="MobiDB-lite"/>
    </source>
</evidence>
<dbReference type="EMBL" id="QZCH01000038">
    <property type="protein sequence ID" value="RJG38787.1"/>
    <property type="molecule type" value="Genomic_DNA"/>
</dbReference>
<dbReference type="Pfam" id="PF13362">
    <property type="entry name" value="Toprim_3"/>
    <property type="match status" value="1"/>
</dbReference>
<dbReference type="InterPro" id="IPR055570">
    <property type="entry name" value="DUF7146"/>
</dbReference>
<dbReference type="RefSeq" id="WP_119912334.1">
    <property type="nucleotide sequence ID" value="NZ_QZCH01000038.1"/>
</dbReference>
<dbReference type="OrthoDB" id="8967890at2"/>
<accession>A0A418YA23</accession>
<dbReference type="Pfam" id="PF23639">
    <property type="entry name" value="DUF7146"/>
    <property type="match status" value="1"/>
</dbReference>
<protein>
    <submittedName>
        <fullName evidence="4">Uncharacterized protein</fullName>
    </submittedName>
</protein>
<gene>
    <name evidence="4" type="ORF">D1Z90_18760</name>
</gene>
<evidence type="ECO:0000259" key="3">
    <source>
        <dbReference type="Pfam" id="PF23639"/>
    </source>
</evidence>
<evidence type="ECO:0000313" key="4">
    <source>
        <dbReference type="EMBL" id="RJG38787.1"/>
    </source>
</evidence>
<keyword evidence="5" id="KW-1185">Reference proteome</keyword>
<feature type="domain" description="Toprim" evidence="2">
    <location>
        <begin position="261"/>
        <end position="355"/>
    </location>
</feature>
<proteinExistence type="predicted"/>
<evidence type="ECO:0000313" key="5">
    <source>
        <dbReference type="Proteomes" id="UP000283255"/>
    </source>
</evidence>
<reference evidence="4 5" key="1">
    <citation type="submission" date="2018-09" db="EMBL/GenBank/DDBJ databases">
        <authorList>
            <person name="Wang F."/>
        </authorList>
    </citation>
    <scope>NUCLEOTIDE SEQUENCE [LARGE SCALE GENOMIC DNA]</scope>
    <source>
        <strain evidence="4 5">PLHSC7-2</strain>
    </source>
</reference>
<comment type="caution">
    <text evidence="4">The sequence shown here is derived from an EMBL/GenBank/DDBJ whole genome shotgun (WGS) entry which is preliminary data.</text>
</comment>
<evidence type="ECO:0000259" key="2">
    <source>
        <dbReference type="Pfam" id="PF13362"/>
    </source>
</evidence>
<dbReference type="AlphaFoldDB" id="A0A418YA23"/>
<name>A0A418YA23_9GAMM</name>
<feature type="domain" description="DUF7146" evidence="3">
    <location>
        <begin position="140"/>
        <end position="241"/>
    </location>
</feature>
<organism evidence="4 5">
    <name type="scientific">Motilimonas pumila</name>
    <dbReference type="NCBI Taxonomy" id="2303987"/>
    <lineage>
        <taxon>Bacteria</taxon>
        <taxon>Pseudomonadati</taxon>
        <taxon>Pseudomonadota</taxon>
        <taxon>Gammaproteobacteria</taxon>
        <taxon>Alteromonadales</taxon>
        <taxon>Alteromonadales genera incertae sedis</taxon>
        <taxon>Motilimonas</taxon>
    </lineage>
</organism>
<feature type="region of interest" description="Disordered" evidence="1">
    <location>
        <begin position="115"/>
        <end position="134"/>
    </location>
</feature>